<dbReference type="AlphaFoldDB" id="A0A846TTR0"/>
<dbReference type="GO" id="GO:0030288">
    <property type="term" value="C:outer membrane-bounded periplasmic space"/>
    <property type="evidence" value="ECO:0007669"/>
    <property type="project" value="TreeGrafter"/>
</dbReference>
<dbReference type="RefSeq" id="WP_119933430.1">
    <property type="nucleotide sequence ID" value="NZ_JAAVUN010000023.1"/>
</dbReference>
<dbReference type="InterPro" id="IPR036907">
    <property type="entry name" value="5'-Nucleotdase_C_sf"/>
</dbReference>
<evidence type="ECO:0000313" key="3">
    <source>
        <dbReference type="EMBL" id="NKE10390.1"/>
    </source>
</evidence>
<name>A0A846TTR0_9MICC</name>
<dbReference type="PANTHER" id="PTHR11575">
    <property type="entry name" value="5'-NUCLEOTIDASE-RELATED"/>
    <property type="match status" value="1"/>
</dbReference>
<dbReference type="Pfam" id="PF02872">
    <property type="entry name" value="5_nucleotid_C"/>
    <property type="match status" value="1"/>
</dbReference>
<keyword evidence="1" id="KW-0732">Signal</keyword>
<keyword evidence="4" id="KW-1185">Reference proteome</keyword>
<dbReference type="PRINTS" id="PR01607">
    <property type="entry name" value="APYRASEFAMLY"/>
</dbReference>
<dbReference type="InterPro" id="IPR029052">
    <property type="entry name" value="Metallo-depent_PP-like"/>
</dbReference>
<dbReference type="GO" id="GO:0008253">
    <property type="term" value="F:5'-nucleotidase activity"/>
    <property type="evidence" value="ECO:0007669"/>
    <property type="project" value="TreeGrafter"/>
</dbReference>
<organism evidence="3 4">
    <name type="scientific">Kocuria subflava</name>
    <dbReference type="NCBI Taxonomy" id="1736139"/>
    <lineage>
        <taxon>Bacteria</taxon>
        <taxon>Bacillati</taxon>
        <taxon>Actinomycetota</taxon>
        <taxon>Actinomycetes</taxon>
        <taxon>Micrococcales</taxon>
        <taxon>Micrococcaceae</taxon>
        <taxon>Kocuria</taxon>
    </lineage>
</organism>
<reference evidence="3 4" key="1">
    <citation type="submission" date="2020-02" db="EMBL/GenBank/DDBJ databases">
        <authorList>
            <person name="Sun Q."/>
        </authorList>
    </citation>
    <scope>NUCLEOTIDE SEQUENCE [LARGE SCALE GENOMIC DNA]</scope>
    <source>
        <strain evidence="3 4">YIM 13062</strain>
    </source>
</reference>
<evidence type="ECO:0000259" key="2">
    <source>
        <dbReference type="PROSITE" id="PS51272"/>
    </source>
</evidence>
<dbReference type="EMBL" id="JAAVUN010000023">
    <property type="protein sequence ID" value="NKE10390.1"/>
    <property type="molecule type" value="Genomic_DNA"/>
</dbReference>
<comment type="caution">
    <text evidence="3">The sequence shown here is derived from an EMBL/GenBank/DDBJ whole genome shotgun (WGS) entry which is preliminary data.</text>
</comment>
<dbReference type="InterPro" id="IPR006179">
    <property type="entry name" value="5_nucleotidase/apyrase"/>
</dbReference>
<dbReference type="Pfam" id="PF00395">
    <property type="entry name" value="SLH"/>
    <property type="match status" value="3"/>
</dbReference>
<evidence type="ECO:0000313" key="4">
    <source>
        <dbReference type="Proteomes" id="UP000521379"/>
    </source>
</evidence>
<dbReference type="InterPro" id="IPR001119">
    <property type="entry name" value="SLH_dom"/>
</dbReference>
<proteinExistence type="predicted"/>
<dbReference type="PANTHER" id="PTHR11575:SF24">
    <property type="entry name" value="5'-NUCLEOTIDASE"/>
    <property type="match status" value="1"/>
</dbReference>
<feature type="domain" description="SLH" evidence="2">
    <location>
        <begin position="736"/>
        <end position="799"/>
    </location>
</feature>
<gene>
    <name evidence="3" type="ORF">GTW58_10710</name>
</gene>
<dbReference type="GO" id="GO:0008768">
    <property type="term" value="F:UDP-sugar diphosphatase activity"/>
    <property type="evidence" value="ECO:0007669"/>
    <property type="project" value="TreeGrafter"/>
</dbReference>
<feature type="signal peptide" evidence="1">
    <location>
        <begin position="1"/>
        <end position="29"/>
    </location>
</feature>
<dbReference type="Proteomes" id="UP000521379">
    <property type="component" value="Unassembled WGS sequence"/>
</dbReference>
<dbReference type="PROSITE" id="PS51272">
    <property type="entry name" value="SLH"/>
    <property type="match status" value="2"/>
</dbReference>
<accession>A0A846TTR0</accession>
<feature type="domain" description="SLH" evidence="2">
    <location>
        <begin position="669"/>
        <end position="735"/>
    </location>
</feature>
<protein>
    <submittedName>
        <fullName evidence="3">Bifunctional metallophosphatase/5'-nucleotidase</fullName>
    </submittedName>
</protein>
<feature type="chain" id="PRO_5032521460" evidence="1">
    <location>
        <begin position="30"/>
        <end position="860"/>
    </location>
</feature>
<dbReference type="SUPFAM" id="SSF56300">
    <property type="entry name" value="Metallo-dependent phosphatases"/>
    <property type="match status" value="1"/>
</dbReference>
<evidence type="ECO:0000256" key="1">
    <source>
        <dbReference type="SAM" id="SignalP"/>
    </source>
</evidence>
<dbReference type="SUPFAM" id="SSF55816">
    <property type="entry name" value="5'-nucleotidase (syn. UDP-sugar hydrolase), C-terminal domain"/>
    <property type="match status" value="1"/>
</dbReference>
<dbReference type="GO" id="GO:0009166">
    <property type="term" value="P:nucleotide catabolic process"/>
    <property type="evidence" value="ECO:0007669"/>
    <property type="project" value="InterPro"/>
</dbReference>
<dbReference type="Gene3D" id="3.60.21.10">
    <property type="match status" value="1"/>
</dbReference>
<dbReference type="InterPro" id="IPR008334">
    <property type="entry name" value="5'-Nucleotdase_C"/>
</dbReference>
<dbReference type="Gene3D" id="3.90.780.10">
    <property type="entry name" value="5'-Nucleotidase, C-terminal domain"/>
    <property type="match status" value="1"/>
</dbReference>
<sequence>MSRRTTPSCIAALAAGILTTTSFVVPAYADETPSNAIDLLYFNDYHGRLDSRPVQFAGAIESERTENSLLISGGDNIGASEYTSASQQDNPTLDMLNALDLDVSAVGNHEFDQGRDDLTGRVTDRADFPYLAANVRVGDANGPLLMEGEGHDGSGAYDLFERDGVTIAVIGAVTQATPEKVAPSAVAGLVFTDPVAEVNAVADQLEADGTADVIVAAYHDGSATEAQAATDRFWTETSPNVDVIFGGDSHAEYNLTQDVDGDGTPDRAYMQTGSYGANMGKVSFTYDSTTDSIDLTSTLTPTSQIVAGRSEDELVAAYPRVAQVNTIVDSAVAVANEIGSTPAGEISADITTAFGANSSGAVVRDDRQNESALGNLIGQAFRNELADSHGVDIGLINPGGIRNEFYYADNPAESIDGDRDGVVTEAESNNVLPFANNMNTIDLTGAQFKQVLEQQWQPAGASRAFLHLGLSENVQYTFDESRPPGDRITSITVDGAPIDPAATYTVASVSFLLDGGDGFTAFTEGTNFTDTGRIDREVFSDYLGEASASAPVAPQFDRRAVNLSNVQTQGNTVSFDLKELNMTSLGAPANSQVQIRKGGANGEVIAETPVSGEATRGADGLIGGTASVSFDRTRLGGEQAYLTVEPAGTAMLLTDSVLGQATPVDPEPGTVTFTDVSEGMQHYEHIMWMAQNGISRGWVNQDTGTAEFRPLQPVNRDAMAAFLYRMAGEPEVTLPENSPFTDVTPGQAHYKAIVWAQQEGIVQGWADGTFRPTQPIARDAMAAFLYRMAGEPAGDLPATSPFVDVNADMQHYKAMVWMSQTGLSTGWEDGTYRPFSPTNRDATAAFLHRFDQQFDLTTGN</sequence>